<dbReference type="InParanoid" id="A0A0V0QMY4"/>
<dbReference type="Proteomes" id="UP000054937">
    <property type="component" value="Unassembled WGS sequence"/>
</dbReference>
<keyword evidence="1" id="KW-0472">Membrane</keyword>
<protein>
    <submittedName>
        <fullName evidence="2">Uncharacterized protein</fullName>
    </submittedName>
</protein>
<comment type="caution">
    <text evidence="2">The sequence shown here is derived from an EMBL/GenBank/DDBJ whole genome shotgun (WGS) entry which is preliminary data.</text>
</comment>
<feature type="transmembrane region" description="Helical" evidence="1">
    <location>
        <begin position="49"/>
        <end position="69"/>
    </location>
</feature>
<keyword evidence="1" id="KW-0812">Transmembrane</keyword>
<evidence type="ECO:0000256" key="1">
    <source>
        <dbReference type="SAM" id="Phobius"/>
    </source>
</evidence>
<accession>A0A0V0QMY4</accession>
<evidence type="ECO:0000313" key="2">
    <source>
        <dbReference type="EMBL" id="KRX03695.1"/>
    </source>
</evidence>
<evidence type="ECO:0000313" key="3">
    <source>
        <dbReference type="Proteomes" id="UP000054937"/>
    </source>
</evidence>
<gene>
    <name evidence="2" type="ORF">PPERSA_03656</name>
</gene>
<feature type="transmembrane region" description="Helical" evidence="1">
    <location>
        <begin position="75"/>
        <end position="96"/>
    </location>
</feature>
<keyword evidence="3" id="KW-1185">Reference proteome</keyword>
<keyword evidence="1" id="KW-1133">Transmembrane helix</keyword>
<reference evidence="2 3" key="1">
    <citation type="journal article" date="2015" name="Sci. Rep.">
        <title>Genome of the facultative scuticociliatosis pathogen Pseudocohnilembus persalinus provides insight into its virulence through horizontal gene transfer.</title>
        <authorList>
            <person name="Xiong J."/>
            <person name="Wang G."/>
            <person name="Cheng J."/>
            <person name="Tian M."/>
            <person name="Pan X."/>
            <person name="Warren A."/>
            <person name="Jiang C."/>
            <person name="Yuan D."/>
            <person name="Miao W."/>
        </authorList>
    </citation>
    <scope>NUCLEOTIDE SEQUENCE [LARGE SCALE GENOMIC DNA]</scope>
    <source>
        <strain evidence="2">36N120E</strain>
    </source>
</reference>
<name>A0A0V0QMY4_PSEPJ</name>
<dbReference type="EMBL" id="LDAU01000127">
    <property type="protein sequence ID" value="KRX03695.1"/>
    <property type="molecule type" value="Genomic_DNA"/>
</dbReference>
<feature type="transmembrane region" description="Helical" evidence="1">
    <location>
        <begin position="130"/>
        <end position="154"/>
    </location>
</feature>
<organism evidence="2 3">
    <name type="scientific">Pseudocohnilembus persalinus</name>
    <name type="common">Ciliate</name>
    <dbReference type="NCBI Taxonomy" id="266149"/>
    <lineage>
        <taxon>Eukaryota</taxon>
        <taxon>Sar</taxon>
        <taxon>Alveolata</taxon>
        <taxon>Ciliophora</taxon>
        <taxon>Intramacronucleata</taxon>
        <taxon>Oligohymenophorea</taxon>
        <taxon>Scuticociliatia</taxon>
        <taxon>Philasterida</taxon>
        <taxon>Pseudocohnilembidae</taxon>
        <taxon>Pseudocohnilembus</taxon>
    </lineage>
</organism>
<dbReference type="AlphaFoldDB" id="A0A0V0QMY4"/>
<sequence length="284" mass="33696">MNNRRGVFPTWFGFKSSKMRRKQTNLKHKPKKRTNFSTISRDFRKRLKFYFYQFLTSIRAYKFGLVFNFRRLNPALFICYLICPHYLKIVIFCLWAKIRNKEVKNRKQFRFNHFAPVRFSRSTRQRTQKLFLAIFFVYPVFPFKVVIFILNSFYPDFAPKFGPKFFAQYIQKSPKKLSQLKETAAKVAPPKCPPITIFRGQLGAAQFFFFRNFSLVIKFTCSALNRPPTPNNISIKKTCKIRSKLSCRNNFWANFLALFRKFQEGLFPGAAGLPLGSCFSRKYL</sequence>
<proteinExistence type="predicted"/>